<dbReference type="Pfam" id="PF00226">
    <property type="entry name" value="DnaJ"/>
    <property type="match status" value="1"/>
</dbReference>
<protein>
    <recommendedName>
        <fullName evidence="2">J domain-containing protein</fullName>
    </recommendedName>
</protein>
<feature type="compositionally biased region" description="Low complexity" evidence="1">
    <location>
        <begin position="38"/>
        <end position="49"/>
    </location>
</feature>
<feature type="compositionally biased region" description="Polar residues" evidence="1">
    <location>
        <begin position="74"/>
        <end position="109"/>
    </location>
</feature>
<evidence type="ECO:0000256" key="1">
    <source>
        <dbReference type="SAM" id="MobiDB-lite"/>
    </source>
</evidence>
<dbReference type="InterPro" id="IPR001623">
    <property type="entry name" value="DnaJ_domain"/>
</dbReference>
<dbReference type="PROSITE" id="PS50076">
    <property type="entry name" value="DNAJ_2"/>
    <property type="match status" value="1"/>
</dbReference>
<dbReference type="CDD" id="cd06257">
    <property type="entry name" value="DnaJ"/>
    <property type="match status" value="1"/>
</dbReference>
<organism evidence="3 4">
    <name type="scientific">Paralvinella palmiformis</name>
    <dbReference type="NCBI Taxonomy" id="53620"/>
    <lineage>
        <taxon>Eukaryota</taxon>
        <taxon>Metazoa</taxon>
        <taxon>Spiralia</taxon>
        <taxon>Lophotrochozoa</taxon>
        <taxon>Annelida</taxon>
        <taxon>Polychaeta</taxon>
        <taxon>Sedentaria</taxon>
        <taxon>Canalipalpata</taxon>
        <taxon>Terebellida</taxon>
        <taxon>Terebelliformia</taxon>
        <taxon>Alvinellidae</taxon>
        <taxon>Paralvinella</taxon>
    </lineage>
</organism>
<feature type="compositionally biased region" description="Basic residues" evidence="1">
    <location>
        <begin position="533"/>
        <end position="542"/>
    </location>
</feature>
<dbReference type="AlphaFoldDB" id="A0AAD9IUV5"/>
<dbReference type="Proteomes" id="UP001208570">
    <property type="component" value="Unassembled WGS sequence"/>
</dbReference>
<dbReference type="InterPro" id="IPR036869">
    <property type="entry name" value="J_dom_sf"/>
</dbReference>
<evidence type="ECO:0000259" key="2">
    <source>
        <dbReference type="PROSITE" id="PS50076"/>
    </source>
</evidence>
<comment type="caution">
    <text evidence="3">The sequence shown here is derived from an EMBL/GenBank/DDBJ whole genome shotgun (WGS) entry which is preliminary data.</text>
</comment>
<feature type="domain" description="J" evidence="2">
    <location>
        <begin position="281"/>
        <end position="345"/>
    </location>
</feature>
<accession>A0AAD9IUV5</accession>
<proteinExistence type="predicted"/>
<name>A0AAD9IUV5_9ANNE</name>
<gene>
    <name evidence="3" type="ORF">LSH36_1258g00027</name>
</gene>
<feature type="region of interest" description="Disordered" evidence="1">
    <location>
        <begin position="493"/>
        <end position="542"/>
    </location>
</feature>
<evidence type="ECO:0000313" key="4">
    <source>
        <dbReference type="Proteomes" id="UP001208570"/>
    </source>
</evidence>
<dbReference type="PRINTS" id="PR00625">
    <property type="entry name" value="JDOMAIN"/>
</dbReference>
<evidence type="ECO:0000313" key="3">
    <source>
        <dbReference type="EMBL" id="KAK2140758.1"/>
    </source>
</evidence>
<feature type="compositionally biased region" description="Basic and acidic residues" evidence="1">
    <location>
        <begin position="142"/>
        <end position="153"/>
    </location>
</feature>
<dbReference type="SMART" id="SM00271">
    <property type="entry name" value="DnaJ"/>
    <property type="match status" value="1"/>
</dbReference>
<dbReference type="InterPro" id="IPR032843">
    <property type="entry name" value="Jiv"/>
</dbReference>
<sequence length="542" mass="61523">MNGPRSMIGQRVFGHLLQNSKMPSMFSLIQRGFLGTKSQPSRSHSASASTKGYIPNNQHSQTLHRPKQQDPDSILNNDKPNTKSNSNINKSCYINNNLREPLRTSTKKQVNADAQRESVNASEHARVDSHSVPGHDTSCSDSTHRQKAKESVTRNKPPVSTRVKSTKSKWDWQNLLGELAVLVYHWMAWVAEELGKVLWNVTKLIISIGLALLITLGQSSFVTISDIWITFSAKLFSFRSTPKKDHTSKKTLSHKGLKENIILPATGDEAMYRLLANKGKDPYSILGVRSDASDEVIKKYYRRQAVLVHPDKNQMPGAEEAFKILGHAFDLIGEPEKRRQFDTQTLESQEEEEAFYQFADLLNKLHEKMQEAANLMRCENCGGKHRRIPTERLLDSARFCQKCGYNHSVHEGDVWAESHMLGFRWNYYACMEGKVYDITEWASCQADRFQHIQANSHHIAYRIATQSNTSASRHRRTRSNEDELEDFLNQLFHQSSEPNKAGPASDGANFGQFGTSRPTSGTSNKPTNTAWSKKGRRRKKRH</sequence>
<reference evidence="3" key="1">
    <citation type="journal article" date="2023" name="Mol. Biol. Evol.">
        <title>Third-Generation Sequencing Reveals the Adaptive Role of the Epigenome in Three Deep-Sea Polychaetes.</title>
        <authorList>
            <person name="Perez M."/>
            <person name="Aroh O."/>
            <person name="Sun Y."/>
            <person name="Lan Y."/>
            <person name="Juniper S.K."/>
            <person name="Young C.R."/>
            <person name="Angers B."/>
            <person name="Qian P.Y."/>
        </authorList>
    </citation>
    <scope>NUCLEOTIDE SEQUENCE</scope>
    <source>
        <strain evidence="3">P08H-3</strain>
    </source>
</reference>
<dbReference type="PANTHER" id="PTHR44665:SF1">
    <property type="entry name" value="DNAJ HOMOLOG SUBFAMILY C MEMBER 14"/>
    <property type="match status" value="1"/>
</dbReference>
<dbReference type="SUPFAM" id="SSF46565">
    <property type="entry name" value="Chaperone J-domain"/>
    <property type="match status" value="1"/>
</dbReference>
<dbReference type="Pfam" id="PF14901">
    <property type="entry name" value="Jiv90"/>
    <property type="match status" value="1"/>
</dbReference>
<feature type="compositionally biased region" description="Polar residues" evidence="1">
    <location>
        <begin position="512"/>
        <end position="531"/>
    </location>
</feature>
<keyword evidence="4" id="KW-1185">Reference proteome</keyword>
<dbReference type="EMBL" id="JAODUP010001258">
    <property type="protein sequence ID" value="KAK2140758.1"/>
    <property type="molecule type" value="Genomic_DNA"/>
</dbReference>
<dbReference type="PANTHER" id="PTHR44665">
    <property type="entry name" value="DNAJ HOMOLOG SUBFAMILY C MEMBER 14"/>
    <property type="match status" value="1"/>
</dbReference>
<dbReference type="Gene3D" id="1.10.287.110">
    <property type="entry name" value="DnaJ domain"/>
    <property type="match status" value="1"/>
</dbReference>
<feature type="region of interest" description="Disordered" evidence="1">
    <location>
        <begin position="36"/>
        <end position="165"/>
    </location>
</feature>
<dbReference type="InterPro" id="IPR052317">
    <property type="entry name" value="Viral_replicn-host_int_reg"/>
</dbReference>